<keyword evidence="3" id="KW-1185">Reference proteome</keyword>
<protein>
    <submittedName>
        <fullName evidence="2">DCC family thiol-disulfide oxidoreductase YuxK</fullName>
    </submittedName>
</protein>
<keyword evidence="1" id="KW-0472">Membrane</keyword>
<keyword evidence="1" id="KW-1133">Transmembrane helix</keyword>
<dbReference type="PANTHER" id="PTHR33639:SF2">
    <property type="entry name" value="DUF393 DOMAIN-CONTAINING PROTEIN"/>
    <property type="match status" value="1"/>
</dbReference>
<evidence type="ECO:0000256" key="1">
    <source>
        <dbReference type="SAM" id="Phobius"/>
    </source>
</evidence>
<organism evidence="2 3">
    <name type="scientific">Labrys monachus</name>
    <dbReference type="NCBI Taxonomy" id="217067"/>
    <lineage>
        <taxon>Bacteria</taxon>
        <taxon>Pseudomonadati</taxon>
        <taxon>Pseudomonadota</taxon>
        <taxon>Alphaproteobacteria</taxon>
        <taxon>Hyphomicrobiales</taxon>
        <taxon>Xanthobacteraceae</taxon>
        <taxon>Labrys</taxon>
    </lineage>
</organism>
<name>A0ABU0FNX6_9HYPH</name>
<dbReference type="EMBL" id="JAUSVK010000001">
    <property type="protein sequence ID" value="MDQ0396166.1"/>
    <property type="molecule type" value="Genomic_DNA"/>
</dbReference>
<reference evidence="2 3" key="1">
    <citation type="submission" date="2023-07" db="EMBL/GenBank/DDBJ databases">
        <title>Genomic Encyclopedia of Type Strains, Phase IV (KMG-IV): sequencing the most valuable type-strain genomes for metagenomic binning, comparative biology and taxonomic classification.</title>
        <authorList>
            <person name="Goeker M."/>
        </authorList>
    </citation>
    <scope>NUCLEOTIDE SEQUENCE [LARGE SCALE GENOMIC DNA]</scope>
    <source>
        <strain evidence="2 3">DSM 5896</strain>
    </source>
</reference>
<dbReference type="RefSeq" id="WP_307436035.1">
    <property type="nucleotide sequence ID" value="NZ_JAUSVK010000001.1"/>
</dbReference>
<evidence type="ECO:0000313" key="3">
    <source>
        <dbReference type="Proteomes" id="UP001237448"/>
    </source>
</evidence>
<dbReference type="InterPro" id="IPR007263">
    <property type="entry name" value="DCC1-like"/>
</dbReference>
<dbReference type="PANTHER" id="PTHR33639">
    <property type="entry name" value="THIOL-DISULFIDE OXIDOREDUCTASE DCC"/>
    <property type="match status" value="1"/>
</dbReference>
<gene>
    <name evidence="2" type="ORF">J3R73_005958</name>
</gene>
<proteinExistence type="predicted"/>
<dbReference type="Proteomes" id="UP001237448">
    <property type="component" value="Unassembled WGS sequence"/>
</dbReference>
<accession>A0ABU0FNX6</accession>
<sequence length="156" mass="16793">MSGWKPRPAGGLPDGLVLFDGVCVLCSGWVHFILPRDPAGHFRFVAVQSAAGLVLAERFGLSPGDPQTVAVVGGGLVHFKGDALLAVLDHLPGWRWTRILRGVPRPIRDFAYDRVARNRYRWFGRRQACLLPGPGERGRFIDDPAALAGTGTAAAA</sequence>
<feature type="transmembrane region" description="Helical" evidence="1">
    <location>
        <begin position="15"/>
        <end position="34"/>
    </location>
</feature>
<dbReference type="Pfam" id="PF04134">
    <property type="entry name" value="DCC1-like"/>
    <property type="match status" value="1"/>
</dbReference>
<keyword evidence="1" id="KW-0812">Transmembrane</keyword>
<comment type="caution">
    <text evidence="2">The sequence shown here is derived from an EMBL/GenBank/DDBJ whole genome shotgun (WGS) entry which is preliminary data.</text>
</comment>
<evidence type="ECO:0000313" key="2">
    <source>
        <dbReference type="EMBL" id="MDQ0396166.1"/>
    </source>
</evidence>
<dbReference type="InterPro" id="IPR052927">
    <property type="entry name" value="DCC_oxidoreductase"/>
</dbReference>